<keyword evidence="1" id="KW-0812">Transmembrane</keyword>
<accession>A0ABW5DUM9</accession>
<name>A0ABW5DUM9_9PROT</name>
<dbReference type="Proteomes" id="UP001597295">
    <property type="component" value="Unassembled WGS sequence"/>
</dbReference>
<protein>
    <submittedName>
        <fullName evidence="2">Uncharacterized protein</fullName>
    </submittedName>
</protein>
<keyword evidence="3" id="KW-1185">Reference proteome</keyword>
<gene>
    <name evidence="2" type="ORF">ACFSM5_14755</name>
</gene>
<evidence type="ECO:0000256" key="1">
    <source>
        <dbReference type="SAM" id="Phobius"/>
    </source>
</evidence>
<feature type="transmembrane region" description="Helical" evidence="1">
    <location>
        <begin position="21"/>
        <end position="43"/>
    </location>
</feature>
<sequence>MSEPKVIPTQDHKRRTRGRNLAMLWTLLGLVALFFAITIVQVARR</sequence>
<dbReference type="RefSeq" id="WP_379877205.1">
    <property type="nucleotide sequence ID" value="NZ_JBHUIP010000012.1"/>
</dbReference>
<keyword evidence="1" id="KW-1133">Transmembrane helix</keyword>
<keyword evidence="1" id="KW-0472">Membrane</keyword>
<dbReference type="EMBL" id="JBHUIP010000012">
    <property type="protein sequence ID" value="MFD2264159.1"/>
    <property type="molecule type" value="Genomic_DNA"/>
</dbReference>
<proteinExistence type="predicted"/>
<organism evidence="2 3">
    <name type="scientific">Lacibacterium aquatile</name>
    <dbReference type="NCBI Taxonomy" id="1168082"/>
    <lineage>
        <taxon>Bacteria</taxon>
        <taxon>Pseudomonadati</taxon>
        <taxon>Pseudomonadota</taxon>
        <taxon>Alphaproteobacteria</taxon>
        <taxon>Rhodospirillales</taxon>
        <taxon>Rhodospirillaceae</taxon>
    </lineage>
</organism>
<evidence type="ECO:0000313" key="2">
    <source>
        <dbReference type="EMBL" id="MFD2264159.1"/>
    </source>
</evidence>
<reference evidence="3" key="1">
    <citation type="journal article" date="2019" name="Int. J. Syst. Evol. Microbiol.">
        <title>The Global Catalogue of Microorganisms (GCM) 10K type strain sequencing project: providing services to taxonomists for standard genome sequencing and annotation.</title>
        <authorList>
            <consortium name="The Broad Institute Genomics Platform"/>
            <consortium name="The Broad Institute Genome Sequencing Center for Infectious Disease"/>
            <person name="Wu L."/>
            <person name="Ma J."/>
        </authorList>
    </citation>
    <scope>NUCLEOTIDE SEQUENCE [LARGE SCALE GENOMIC DNA]</scope>
    <source>
        <strain evidence="3">CGMCC 1.19062</strain>
    </source>
</reference>
<comment type="caution">
    <text evidence="2">The sequence shown here is derived from an EMBL/GenBank/DDBJ whole genome shotgun (WGS) entry which is preliminary data.</text>
</comment>
<evidence type="ECO:0000313" key="3">
    <source>
        <dbReference type="Proteomes" id="UP001597295"/>
    </source>
</evidence>